<reference evidence="1" key="1">
    <citation type="submission" date="2018-05" db="EMBL/GenBank/DDBJ databases">
        <authorList>
            <person name="Lanie J.A."/>
            <person name="Ng W.-L."/>
            <person name="Kazmierczak K.M."/>
            <person name="Andrzejewski T.M."/>
            <person name="Davidsen T.M."/>
            <person name="Wayne K.J."/>
            <person name="Tettelin H."/>
            <person name="Glass J.I."/>
            <person name="Rusch D."/>
            <person name="Podicherti R."/>
            <person name="Tsui H.-C.T."/>
            <person name="Winkler M.E."/>
        </authorList>
    </citation>
    <scope>NUCLEOTIDE SEQUENCE</scope>
</reference>
<evidence type="ECO:0000313" key="1">
    <source>
        <dbReference type="EMBL" id="SVA53283.1"/>
    </source>
</evidence>
<protein>
    <submittedName>
        <fullName evidence="1">Uncharacterized protein</fullName>
    </submittedName>
</protein>
<gene>
    <name evidence="1" type="ORF">METZ01_LOCUS106137</name>
</gene>
<name>A0A381WN26_9ZZZZ</name>
<dbReference type="AlphaFoldDB" id="A0A381WN26"/>
<organism evidence="1">
    <name type="scientific">marine metagenome</name>
    <dbReference type="NCBI Taxonomy" id="408172"/>
    <lineage>
        <taxon>unclassified sequences</taxon>
        <taxon>metagenomes</taxon>
        <taxon>ecological metagenomes</taxon>
    </lineage>
</organism>
<dbReference type="EMBL" id="UINC01012168">
    <property type="protein sequence ID" value="SVA53283.1"/>
    <property type="molecule type" value="Genomic_DNA"/>
</dbReference>
<proteinExistence type="predicted"/>
<sequence length="167" mass="19669">MKKQLKFWTIHSVIVLPILVFALTIPQPSLSKSPLPIYKVWEPCEAYKNSEDEDKKEIAGIVCHLYINTMYESYYYHWSFTEHYKDEGDSHLVAMAEIYSPYGCDIKGLYTADFIDLFISYVSKHPDEMEDSFFHTIRNITRPYCAELKKANNPEFFLDEEDGRRKS</sequence>
<accession>A0A381WN26</accession>